<dbReference type="PANTHER" id="PTHR14212">
    <property type="entry name" value="U4/U6-ASSOCIATED RNA SPLICING FACTOR-RELATED"/>
    <property type="match status" value="1"/>
</dbReference>
<feature type="coiled-coil region" evidence="5">
    <location>
        <begin position="245"/>
        <end position="272"/>
    </location>
</feature>
<keyword evidence="5" id="KW-0175">Coiled coil</keyword>
<sequence length="590" mass="66762">MSSIITRKDGDANDQKLARKRAADGGVVEATKKSRFDVKEKNGSDETTTAATSSLSSKEIKMMMVNAQREIEERKRALSNLRDKDPLLASVPQIGMPVALATQALAKRPTPEDSEKARKIAELQAQIRAKLTGNLASLIQPSVAAAAAAAAQAQERPKPLILDEEGRTVDKSGRAINIPTVTPTLKANIRAKKREVFQRQTGVGERGGEATSSAQDEAIKYFDDRIALKPTVRTKRTLRFHEPGKFQQLAERMRMKSQLERLQNEISQIARKTGISSATKLALIAPKQDMPDDVPAMEWWDSVILTQDLESLDDASGKISIRQTAISNLIEHPTQMKPPNEPLKPVYLPVFLTKKERKKLRRQNRREAWKEEQEKIRLGLVAPPEPKLRISNLMRVLGSEAVQDPTKMEQHVREQMAKRQKAHEDANNARKLTSEQKSEKKQRKLREDTSCGVHVSVYRIRDLQDNQSKKFKVETNAKQLQMTGSVALFRDCCVVVVEGGPKQQKKYRRLMLHRIKWEEDIAKGNDGQDVPNSCVLVWEGTSQRRHFGEIKFKVFPMEKMAREFFQKHQVEHYWDLAYSGAVLEASTDQQ</sequence>
<protein>
    <submittedName>
        <fullName evidence="9">Uncharacterized protein, isoform A</fullName>
    </submittedName>
</protein>
<dbReference type="STRING" id="7217.B3M8T4"/>
<dbReference type="Pfam" id="PF06544">
    <property type="entry name" value="Prp3_C"/>
    <property type="match status" value="1"/>
</dbReference>
<organism evidence="9 10">
    <name type="scientific">Drosophila ananassae</name>
    <name type="common">Fruit fly</name>
    <dbReference type="NCBI Taxonomy" id="7217"/>
    <lineage>
        <taxon>Eukaryota</taxon>
        <taxon>Metazoa</taxon>
        <taxon>Ecdysozoa</taxon>
        <taxon>Arthropoda</taxon>
        <taxon>Hexapoda</taxon>
        <taxon>Insecta</taxon>
        <taxon>Pterygota</taxon>
        <taxon>Neoptera</taxon>
        <taxon>Endopterygota</taxon>
        <taxon>Diptera</taxon>
        <taxon>Brachycera</taxon>
        <taxon>Muscomorpha</taxon>
        <taxon>Ephydroidea</taxon>
        <taxon>Drosophilidae</taxon>
        <taxon>Drosophila</taxon>
        <taxon>Sophophora</taxon>
    </lineage>
</organism>
<feature type="compositionally biased region" description="Basic and acidic residues" evidence="6">
    <location>
        <begin position="1"/>
        <end position="23"/>
    </location>
</feature>
<evidence type="ECO:0000256" key="1">
    <source>
        <dbReference type="ARBA" id="ARBA00004123"/>
    </source>
</evidence>
<reference evidence="9 10" key="1">
    <citation type="journal article" date="2007" name="Nature">
        <title>Evolution of genes and genomes on the Drosophila phylogeny.</title>
        <authorList>
            <consortium name="Drosophila 12 Genomes Consortium"/>
            <person name="Clark A.G."/>
            <person name="Eisen M.B."/>
            <person name="Smith D.R."/>
            <person name="Bergman C.M."/>
            <person name="Oliver B."/>
            <person name="Markow T.A."/>
            <person name="Kaufman T.C."/>
            <person name="Kellis M."/>
            <person name="Gelbart W."/>
            <person name="Iyer V.N."/>
            <person name="Pollard D.A."/>
            <person name="Sackton T.B."/>
            <person name="Larracuente A.M."/>
            <person name="Singh N.D."/>
            <person name="Abad J.P."/>
            <person name="Abt D.N."/>
            <person name="Adryan B."/>
            <person name="Aguade M."/>
            <person name="Akashi H."/>
            <person name="Anderson W.W."/>
            <person name="Aquadro C.F."/>
            <person name="Ardell D.H."/>
            <person name="Arguello R."/>
            <person name="Artieri C.G."/>
            <person name="Barbash D.A."/>
            <person name="Barker D."/>
            <person name="Barsanti P."/>
            <person name="Batterham P."/>
            <person name="Batzoglou S."/>
            <person name="Begun D."/>
            <person name="Bhutkar A."/>
            <person name="Blanco E."/>
            <person name="Bosak S.A."/>
            <person name="Bradley R.K."/>
            <person name="Brand A.D."/>
            <person name="Brent M.R."/>
            <person name="Brooks A.N."/>
            <person name="Brown R.H."/>
            <person name="Butlin R.K."/>
            <person name="Caggese C."/>
            <person name="Calvi B.R."/>
            <person name="Bernardo de Carvalho A."/>
            <person name="Caspi A."/>
            <person name="Castrezana S."/>
            <person name="Celniker S.E."/>
            <person name="Chang J.L."/>
            <person name="Chapple C."/>
            <person name="Chatterji S."/>
            <person name="Chinwalla A."/>
            <person name="Civetta A."/>
            <person name="Clifton S.W."/>
            <person name="Comeron J.M."/>
            <person name="Costello J.C."/>
            <person name="Coyne J.A."/>
            <person name="Daub J."/>
            <person name="David R.G."/>
            <person name="Delcher A.L."/>
            <person name="Delehaunty K."/>
            <person name="Do C.B."/>
            <person name="Ebling H."/>
            <person name="Edwards K."/>
            <person name="Eickbush T."/>
            <person name="Evans J.D."/>
            <person name="Filipski A."/>
            <person name="Findeiss S."/>
            <person name="Freyhult E."/>
            <person name="Fulton L."/>
            <person name="Fulton R."/>
            <person name="Garcia A.C."/>
            <person name="Gardiner A."/>
            <person name="Garfield D.A."/>
            <person name="Garvin B.E."/>
            <person name="Gibson G."/>
            <person name="Gilbert D."/>
            <person name="Gnerre S."/>
            <person name="Godfrey J."/>
            <person name="Good R."/>
            <person name="Gotea V."/>
            <person name="Gravely B."/>
            <person name="Greenberg A.J."/>
            <person name="Griffiths-Jones S."/>
            <person name="Gross S."/>
            <person name="Guigo R."/>
            <person name="Gustafson E.A."/>
            <person name="Haerty W."/>
            <person name="Hahn M.W."/>
            <person name="Halligan D.L."/>
            <person name="Halpern A.L."/>
            <person name="Halter G.M."/>
            <person name="Han M.V."/>
            <person name="Heger A."/>
            <person name="Hillier L."/>
            <person name="Hinrichs A.S."/>
            <person name="Holmes I."/>
            <person name="Hoskins R.A."/>
            <person name="Hubisz M.J."/>
            <person name="Hultmark D."/>
            <person name="Huntley M.A."/>
            <person name="Jaffe D.B."/>
            <person name="Jagadeeshan S."/>
            <person name="Jeck W.R."/>
            <person name="Johnson J."/>
            <person name="Jones C.D."/>
            <person name="Jordan W.C."/>
            <person name="Karpen G.H."/>
            <person name="Kataoka E."/>
            <person name="Keightley P.D."/>
            <person name="Kheradpour P."/>
            <person name="Kirkness E.F."/>
            <person name="Koerich L.B."/>
            <person name="Kristiansen K."/>
            <person name="Kudrna D."/>
            <person name="Kulathinal R.J."/>
            <person name="Kumar S."/>
            <person name="Kwok R."/>
            <person name="Lander E."/>
            <person name="Langley C.H."/>
            <person name="Lapoint R."/>
            <person name="Lazzaro B.P."/>
            <person name="Lee S.J."/>
            <person name="Levesque L."/>
            <person name="Li R."/>
            <person name="Lin C.F."/>
            <person name="Lin M.F."/>
            <person name="Lindblad-Toh K."/>
            <person name="Llopart A."/>
            <person name="Long M."/>
            <person name="Low L."/>
            <person name="Lozovsky E."/>
            <person name="Lu J."/>
            <person name="Luo M."/>
            <person name="Machado C.A."/>
            <person name="Makalowski W."/>
            <person name="Marzo M."/>
            <person name="Matsuda M."/>
            <person name="Matzkin L."/>
            <person name="McAllister B."/>
            <person name="McBride C.S."/>
            <person name="McKernan B."/>
            <person name="McKernan K."/>
            <person name="Mendez-Lago M."/>
            <person name="Minx P."/>
            <person name="Mollenhauer M.U."/>
            <person name="Montooth K."/>
            <person name="Mount S.M."/>
            <person name="Mu X."/>
            <person name="Myers E."/>
            <person name="Negre B."/>
            <person name="Newfeld S."/>
            <person name="Nielsen R."/>
            <person name="Noor M.A."/>
            <person name="O'Grady P."/>
            <person name="Pachter L."/>
            <person name="Papaceit M."/>
            <person name="Parisi M.J."/>
            <person name="Parisi M."/>
            <person name="Parts L."/>
            <person name="Pedersen J.S."/>
            <person name="Pesole G."/>
            <person name="Phillippy A.M."/>
            <person name="Ponting C.P."/>
            <person name="Pop M."/>
            <person name="Porcelli D."/>
            <person name="Powell J.R."/>
            <person name="Prohaska S."/>
            <person name="Pruitt K."/>
            <person name="Puig M."/>
            <person name="Quesneville H."/>
            <person name="Ram K.R."/>
            <person name="Rand D."/>
            <person name="Rasmussen M.D."/>
            <person name="Reed L.K."/>
            <person name="Reenan R."/>
            <person name="Reily A."/>
            <person name="Remington K.A."/>
            <person name="Rieger T.T."/>
            <person name="Ritchie M.G."/>
            <person name="Robin C."/>
            <person name="Rogers Y.H."/>
            <person name="Rohde C."/>
            <person name="Rozas J."/>
            <person name="Rubenfield M.J."/>
            <person name="Ruiz A."/>
            <person name="Russo S."/>
            <person name="Salzberg S.L."/>
            <person name="Sanchez-Gracia A."/>
            <person name="Saranga D.J."/>
            <person name="Sato H."/>
            <person name="Schaeffer S.W."/>
            <person name="Schatz M.C."/>
            <person name="Schlenke T."/>
            <person name="Schwartz R."/>
            <person name="Segarra C."/>
            <person name="Singh R.S."/>
            <person name="Sirot L."/>
            <person name="Sirota M."/>
            <person name="Sisneros N.B."/>
            <person name="Smith C.D."/>
            <person name="Smith T.F."/>
            <person name="Spieth J."/>
            <person name="Stage D.E."/>
            <person name="Stark A."/>
            <person name="Stephan W."/>
            <person name="Strausberg R.L."/>
            <person name="Strempel S."/>
            <person name="Sturgill D."/>
            <person name="Sutton G."/>
            <person name="Sutton G.G."/>
            <person name="Tao W."/>
            <person name="Teichmann S."/>
            <person name="Tobari Y.N."/>
            <person name="Tomimura Y."/>
            <person name="Tsolas J.M."/>
            <person name="Valente V.L."/>
            <person name="Venter E."/>
            <person name="Venter J.C."/>
            <person name="Vicario S."/>
            <person name="Vieira F.G."/>
            <person name="Vilella A.J."/>
            <person name="Villasante A."/>
            <person name="Walenz B."/>
            <person name="Wang J."/>
            <person name="Wasserman M."/>
            <person name="Watts T."/>
            <person name="Wilson D."/>
            <person name="Wilson R.K."/>
            <person name="Wing R.A."/>
            <person name="Wolfner M.F."/>
            <person name="Wong A."/>
            <person name="Wong G.K."/>
            <person name="Wu C.I."/>
            <person name="Wu G."/>
            <person name="Yamamoto D."/>
            <person name="Yang H.P."/>
            <person name="Yang S.P."/>
            <person name="Yorke J.A."/>
            <person name="Yoshida K."/>
            <person name="Zdobnov E."/>
            <person name="Zhang P."/>
            <person name="Zhang Y."/>
            <person name="Zimin A.V."/>
            <person name="Baldwin J."/>
            <person name="Abdouelleil A."/>
            <person name="Abdulkadir J."/>
            <person name="Abebe A."/>
            <person name="Abera B."/>
            <person name="Abreu J."/>
            <person name="Acer S.C."/>
            <person name="Aftuck L."/>
            <person name="Alexander A."/>
            <person name="An P."/>
            <person name="Anderson E."/>
            <person name="Anderson S."/>
            <person name="Arachi H."/>
            <person name="Azer M."/>
            <person name="Bachantsang P."/>
            <person name="Barry A."/>
            <person name="Bayul T."/>
            <person name="Berlin A."/>
            <person name="Bessette D."/>
            <person name="Bloom T."/>
            <person name="Blye J."/>
            <person name="Boguslavskiy L."/>
            <person name="Bonnet C."/>
            <person name="Boukhgalter B."/>
            <person name="Bourzgui I."/>
            <person name="Brown A."/>
            <person name="Cahill P."/>
            <person name="Channer S."/>
            <person name="Cheshatsang Y."/>
            <person name="Chuda L."/>
            <person name="Citroen M."/>
            <person name="Collymore A."/>
            <person name="Cooke P."/>
            <person name="Costello M."/>
            <person name="D'Aco K."/>
            <person name="Daza R."/>
            <person name="De Haan G."/>
            <person name="DeGray S."/>
            <person name="DeMaso C."/>
            <person name="Dhargay N."/>
            <person name="Dooley K."/>
            <person name="Dooley E."/>
            <person name="Doricent M."/>
            <person name="Dorje P."/>
            <person name="Dorjee K."/>
            <person name="Dupes A."/>
            <person name="Elong R."/>
            <person name="Falk J."/>
            <person name="Farina A."/>
            <person name="Faro S."/>
            <person name="Ferguson D."/>
            <person name="Fisher S."/>
            <person name="Foley C.D."/>
            <person name="Franke A."/>
            <person name="Friedrich D."/>
            <person name="Gadbois L."/>
            <person name="Gearin G."/>
            <person name="Gearin C.R."/>
            <person name="Giannoukos G."/>
            <person name="Goode T."/>
            <person name="Graham J."/>
            <person name="Grandbois E."/>
            <person name="Grewal S."/>
            <person name="Gyaltsen K."/>
            <person name="Hafez N."/>
            <person name="Hagos B."/>
            <person name="Hall J."/>
            <person name="Henson C."/>
            <person name="Hollinger A."/>
            <person name="Honan T."/>
            <person name="Huard M.D."/>
            <person name="Hughes L."/>
            <person name="Hurhula B."/>
            <person name="Husby M.E."/>
            <person name="Kamat A."/>
            <person name="Kanga B."/>
            <person name="Kashin S."/>
            <person name="Khazanovich D."/>
            <person name="Kisner P."/>
            <person name="Lance K."/>
            <person name="Lara M."/>
            <person name="Lee W."/>
            <person name="Lennon N."/>
            <person name="Letendre F."/>
            <person name="LeVine R."/>
            <person name="Lipovsky A."/>
            <person name="Liu X."/>
            <person name="Liu J."/>
            <person name="Liu S."/>
            <person name="Lokyitsang T."/>
            <person name="Lokyitsang Y."/>
            <person name="Lubonja R."/>
            <person name="Lui A."/>
            <person name="MacDonald P."/>
            <person name="Magnisalis V."/>
            <person name="Maru K."/>
            <person name="Matthews C."/>
            <person name="McCusker W."/>
            <person name="McDonough S."/>
            <person name="Mehta T."/>
            <person name="Meldrim J."/>
            <person name="Meneus L."/>
            <person name="Mihai O."/>
            <person name="Mihalev A."/>
            <person name="Mihova T."/>
            <person name="Mittelman R."/>
            <person name="Mlenga V."/>
            <person name="Montmayeur A."/>
            <person name="Mulrain L."/>
            <person name="Navidi A."/>
            <person name="Naylor J."/>
            <person name="Negash T."/>
            <person name="Nguyen T."/>
            <person name="Nguyen N."/>
            <person name="Nicol R."/>
            <person name="Norbu C."/>
            <person name="Norbu N."/>
            <person name="Novod N."/>
            <person name="O'Neill B."/>
            <person name="Osman S."/>
            <person name="Markiewicz E."/>
            <person name="Oyono O.L."/>
            <person name="Patti C."/>
            <person name="Phunkhang P."/>
            <person name="Pierre F."/>
            <person name="Priest M."/>
            <person name="Raghuraman S."/>
            <person name="Rege F."/>
            <person name="Reyes R."/>
            <person name="Rise C."/>
            <person name="Rogov P."/>
            <person name="Ross K."/>
            <person name="Ryan E."/>
            <person name="Settipalli S."/>
            <person name="Shea T."/>
            <person name="Sherpa N."/>
            <person name="Shi L."/>
            <person name="Shih D."/>
            <person name="Sparrow T."/>
            <person name="Spaulding J."/>
            <person name="Stalker J."/>
            <person name="Stange-Thomann N."/>
            <person name="Stavropoulos S."/>
            <person name="Stone C."/>
            <person name="Strader C."/>
            <person name="Tesfaye S."/>
            <person name="Thomson T."/>
            <person name="Thoulutsang Y."/>
            <person name="Thoulutsang D."/>
            <person name="Topham K."/>
            <person name="Topping I."/>
            <person name="Tsamla T."/>
            <person name="Vassiliev H."/>
            <person name="Vo A."/>
            <person name="Wangchuk T."/>
            <person name="Wangdi T."/>
            <person name="Weiand M."/>
            <person name="Wilkinson J."/>
            <person name="Wilson A."/>
            <person name="Yadav S."/>
            <person name="Young G."/>
            <person name="Yu Q."/>
            <person name="Zembek L."/>
            <person name="Zhong D."/>
            <person name="Zimmer A."/>
            <person name="Zwirko Z."/>
            <person name="Jaffe D.B."/>
            <person name="Alvarez P."/>
            <person name="Brockman W."/>
            <person name="Butler J."/>
            <person name="Chin C."/>
            <person name="Gnerre S."/>
            <person name="Grabherr M."/>
            <person name="Kleber M."/>
            <person name="Mauceli E."/>
            <person name="MacCallum I."/>
        </authorList>
    </citation>
    <scope>NUCLEOTIDE SEQUENCE [LARGE SCALE GENOMIC DNA]</scope>
    <source>
        <strain evidence="10">Tucson 14024-0371.13</strain>
    </source>
</reference>
<dbReference type="PANTHER" id="PTHR14212:SF0">
    <property type="entry name" value="U4_U6 SMALL NUCLEAR RIBONUCLEOPROTEIN PRP3"/>
    <property type="match status" value="1"/>
</dbReference>
<keyword evidence="10" id="KW-1185">Reference proteome</keyword>
<evidence type="ECO:0000256" key="5">
    <source>
        <dbReference type="SAM" id="Coils"/>
    </source>
</evidence>
<dbReference type="SMR" id="B3M8T4"/>
<accession>B3M8T4</accession>
<name>B3M8T4_DROAN</name>
<evidence type="ECO:0000256" key="4">
    <source>
        <dbReference type="ARBA" id="ARBA00023242"/>
    </source>
</evidence>
<evidence type="ECO:0000259" key="7">
    <source>
        <dbReference type="Pfam" id="PF06544"/>
    </source>
</evidence>
<dbReference type="PhylomeDB" id="B3M8T4"/>
<dbReference type="InterPro" id="IPR027104">
    <property type="entry name" value="Prp3"/>
</dbReference>
<dbReference type="HOGENOM" id="CLU_015750_3_0_1"/>
<evidence type="ECO:0000313" key="10">
    <source>
        <dbReference type="Proteomes" id="UP000007801"/>
    </source>
</evidence>
<feature type="region of interest" description="Disordered" evidence="6">
    <location>
        <begin position="412"/>
        <end position="447"/>
    </location>
</feature>
<dbReference type="GeneID" id="6506241"/>
<dbReference type="Proteomes" id="UP000007801">
    <property type="component" value="Unassembled WGS sequence"/>
</dbReference>
<dbReference type="GO" id="GO:0046540">
    <property type="term" value="C:U4/U6 x U5 tri-snRNP complex"/>
    <property type="evidence" value="ECO:0007669"/>
    <property type="project" value="InterPro"/>
</dbReference>
<dbReference type="Pfam" id="PF08572">
    <property type="entry name" value="PRP3"/>
    <property type="match status" value="1"/>
</dbReference>
<dbReference type="InterPro" id="IPR013881">
    <property type="entry name" value="Pre-mRNA_splic_Prp3_dom"/>
</dbReference>
<dbReference type="CDD" id="cd24162">
    <property type="entry name" value="Prp3_C"/>
    <property type="match status" value="1"/>
</dbReference>
<dbReference type="KEGG" id="dan:6506241"/>
<feature type="domain" description="Pre-mRNA-splicing factor 3" evidence="8">
    <location>
        <begin position="220"/>
        <end position="433"/>
    </location>
</feature>
<keyword evidence="3" id="KW-0508">mRNA splicing</keyword>
<comment type="subcellular location">
    <subcellularLocation>
        <location evidence="1">Nucleus</location>
    </subcellularLocation>
</comment>
<feature type="domain" description="Small nuclear ribonucleoprotein Prp3 C-terminal" evidence="7">
    <location>
        <begin position="456"/>
        <end position="577"/>
    </location>
</feature>
<evidence type="ECO:0000256" key="2">
    <source>
        <dbReference type="ARBA" id="ARBA00022664"/>
    </source>
</evidence>
<dbReference type="FunCoup" id="B3M8T4">
    <property type="interactions" value="2704"/>
</dbReference>
<gene>
    <name evidence="9" type="primary">Dana\GF23600</name>
    <name evidence="9" type="synonym">dana_GLEANR_8388</name>
    <name evidence="9" type="ORF">GF23600</name>
</gene>
<evidence type="ECO:0000259" key="8">
    <source>
        <dbReference type="Pfam" id="PF08572"/>
    </source>
</evidence>
<proteinExistence type="predicted"/>
<dbReference type="AlphaFoldDB" id="B3M8T4"/>
<dbReference type="InterPro" id="IPR010541">
    <property type="entry name" value="Prp3_C"/>
</dbReference>
<evidence type="ECO:0000256" key="6">
    <source>
        <dbReference type="SAM" id="MobiDB-lite"/>
    </source>
</evidence>
<keyword evidence="4" id="KW-0539">Nucleus</keyword>
<feature type="compositionally biased region" description="Low complexity" evidence="6">
    <location>
        <begin position="47"/>
        <end position="57"/>
    </location>
</feature>
<dbReference type="EMBL" id="CH902618">
    <property type="protein sequence ID" value="EDV41085.1"/>
    <property type="molecule type" value="Genomic_DNA"/>
</dbReference>
<dbReference type="InParanoid" id="B3M8T4"/>
<dbReference type="GO" id="GO:0000398">
    <property type="term" value="P:mRNA splicing, via spliceosome"/>
    <property type="evidence" value="ECO:0007669"/>
    <property type="project" value="InterPro"/>
</dbReference>
<dbReference type="eggNOG" id="KOG2769">
    <property type="taxonomic scope" value="Eukaryota"/>
</dbReference>
<feature type="compositionally biased region" description="Basic and acidic residues" evidence="6">
    <location>
        <begin position="30"/>
        <end position="44"/>
    </location>
</feature>
<evidence type="ECO:0000313" key="9">
    <source>
        <dbReference type="EMBL" id="EDV41085.1"/>
    </source>
</evidence>
<dbReference type="OMA" id="NPQHRFK"/>
<evidence type="ECO:0000256" key="3">
    <source>
        <dbReference type="ARBA" id="ARBA00023187"/>
    </source>
</evidence>
<feature type="region of interest" description="Disordered" evidence="6">
    <location>
        <begin position="1"/>
        <end position="57"/>
    </location>
</feature>
<dbReference type="CTD" id="40172"/>
<keyword evidence="2" id="KW-0507">mRNA processing</keyword>
<dbReference type="OrthoDB" id="10264544at2759"/>